<evidence type="ECO:0000313" key="7">
    <source>
        <dbReference type="EMBL" id="ESU81201.1"/>
    </source>
</evidence>
<keyword evidence="6" id="KW-0812">Transmembrane</keyword>
<comment type="similarity">
    <text evidence="2">Belongs to the bacterial solute-binding protein PotD/PotF family.</text>
</comment>
<organism evidence="7 8">
    <name type="scientific">Shigella dysenteriae WRSd3</name>
    <dbReference type="NCBI Taxonomy" id="1401327"/>
    <lineage>
        <taxon>Bacteria</taxon>
        <taxon>Pseudomonadati</taxon>
        <taxon>Pseudomonadota</taxon>
        <taxon>Gammaproteobacteria</taxon>
        <taxon>Enterobacterales</taxon>
        <taxon>Enterobacteriaceae</taxon>
        <taxon>Shigella</taxon>
    </lineage>
</organism>
<dbReference type="Pfam" id="PF13416">
    <property type="entry name" value="SBP_bac_8"/>
    <property type="match status" value="1"/>
</dbReference>
<evidence type="ECO:0000256" key="3">
    <source>
        <dbReference type="ARBA" id="ARBA00022448"/>
    </source>
</evidence>
<dbReference type="EMBL" id="AXUT01000071">
    <property type="protein sequence ID" value="ESU81201.1"/>
    <property type="molecule type" value="Genomic_DNA"/>
</dbReference>
<dbReference type="GO" id="GO:0030288">
    <property type="term" value="C:outer membrane-bounded periplasmic space"/>
    <property type="evidence" value="ECO:0007669"/>
    <property type="project" value="UniProtKB-ARBA"/>
</dbReference>
<dbReference type="PATRIC" id="fig|1401327.3.peg.828"/>
<evidence type="ECO:0000256" key="5">
    <source>
        <dbReference type="ARBA" id="ARBA00022764"/>
    </source>
</evidence>
<dbReference type="NCBIfam" id="NF007962">
    <property type="entry name" value="PRK10682.1"/>
    <property type="match status" value="1"/>
</dbReference>
<name>A0A090NLH3_SHIDY</name>
<proteinExistence type="inferred from homology"/>
<evidence type="ECO:0000313" key="8">
    <source>
        <dbReference type="Proteomes" id="UP000017944"/>
    </source>
</evidence>
<dbReference type="GO" id="GO:0015846">
    <property type="term" value="P:polyamine transport"/>
    <property type="evidence" value="ECO:0007669"/>
    <property type="project" value="InterPro"/>
</dbReference>
<keyword evidence="6" id="KW-1133">Transmembrane helix</keyword>
<reference evidence="7 8" key="1">
    <citation type="submission" date="2013-10" db="EMBL/GenBank/DDBJ databases">
        <title>Draft genomes and the virulence plasmids of Sd1617 vaccine constructs: WRSd3 and WRSd5.</title>
        <authorList>
            <person name="Aksomboon Vongsawan A."/>
            <person name="Venkatesan M.M."/>
            <person name="Vaisvil B."/>
            <person name="Emel G."/>
            <person name="Kepatral V."/>
            <person name="Sethabutr O."/>
            <person name="Serichantalergs O."/>
            <person name="Mason C."/>
        </authorList>
    </citation>
    <scope>NUCLEOTIDE SEQUENCE [LARGE SCALE GENOMIC DNA]</scope>
    <source>
        <strain evidence="7 8">WRSd3</strain>
    </source>
</reference>
<dbReference type="InterPro" id="IPR006059">
    <property type="entry name" value="SBP"/>
</dbReference>
<evidence type="ECO:0000256" key="1">
    <source>
        <dbReference type="ARBA" id="ARBA00004418"/>
    </source>
</evidence>
<keyword evidence="6" id="KW-0472">Membrane</keyword>
<dbReference type="GO" id="GO:0019808">
    <property type="term" value="F:polyamine binding"/>
    <property type="evidence" value="ECO:0007669"/>
    <property type="project" value="InterPro"/>
</dbReference>
<dbReference type="Gene3D" id="3.40.190.10">
    <property type="entry name" value="Periplasmic binding protein-like II"/>
    <property type="match status" value="2"/>
</dbReference>
<feature type="transmembrane region" description="Helical" evidence="6">
    <location>
        <begin position="58"/>
        <end position="77"/>
    </location>
</feature>
<dbReference type="FunFam" id="3.40.190.10:FF:000049">
    <property type="entry name" value="Putrescine-binding periplasmic protein"/>
    <property type="match status" value="1"/>
</dbReference>
<protein>
    <submittedName>
        <fullName evidence="7">Putrescine-binding protein</fullName>
    </submittedName>
</protein>
<evidence type="ECO:0000256" key="2">
    <source>
        <dbReference type="ARBA" id="ARBA00007173"/>
    </source>
</evidence>
<gene>
    <name evidence="7" type="ORF">WRSd3_00905</name>
</gene>
<keyword evidence="5" id="KW-0574">Periplasm</keyword>
<dbReference type="CDD" id="cd13659">
    <property type="entry name" value="PBP2_PotF"/>
    <property type="match status" value="1"/>
</dbReference>
<dbReference type="Proteomes" id="UP000017944">
    <property type="component" value="Unassembled WGS sequence"/>
</dbReference>
<dbReference type="AlphaFoldDB" id="A0A090NLH3"/>
<dbReference type="PRINTS" id="PR00909">
    <property type="entry name" value="SPERMDNBNDNG"/>
</dbReference>
<keyword evidence="3" id="KW-0813">Transport</keyword>
<dbReference type="PANTHER" id="PTHR30222">
    <property type="entry name" value="SPERMIDINE/PUTRESCINE-BINDING PERIPLASMIC PROTEIN"/>
    <property type="match status" value="1"/>
</dbReference>
<dbReference type="SUPFAM" id="SSF53850">
    <property type="entry name" value="Periplasmic binding protein-like II"/>
    <property type="match status" value="1"/>
</dbReference>
<accession>A0A090NLH3</accession>
<evidence type="ECO:0000256" key="4">
    <source>
        <dbReference type="ARBA" id="ARBA00022729"/>
    </source>
</evidence>
<keyword evidence="4" id="KW-0732">Signal</keyword>
<dbReference type="InterPro" id="IPR001188">
    <property type="entry name" value="Sperm_putr-bd"/>
</dbReference>
<evidence type="ECO:0000256" key="6">
    <source>
        <dbReference type="SAM" id="Phobius"/>
    </source>
</evidence>
<dbReference type="PANTHER" id="PTHR30222:SF18">
    <property type="entry name" value="BIFUNCTIONAL POLYHYDROXYBUTYRATE SYNTHASE _ ABC TRANSPORTER PERIPLASMIC BINDING PROTEIN-RELATED"/>
    <property type="match status" value="1"/>
</dbReference>
<sequence length="420" mass="46664">MRCFYIASSAGRERVLFSYTAPIKNMHVYCISFSVTTFVRLLTNFQKERGMTALNKKWLSGLVAGALMAVSVGTLAAEQKTLHIYNWSDYIAPDTVANFEKETGIKVVYDVFDSNEVLEGKLMAGSTGFDLVVPSASFLERQLTAGVFQPLDKSKLPEWKNLDPELLKLVAKHDPDNKFAMPYMWATTGIGYNVDKVKAVLGENAPVDSWDLILKPENLEKLKSCGVSFLDAPEEVFATVLNYLGKDPNSTKADDYTGPATDLLLKLRPNIRYFHSSQYINDLANGDICVAIGWAGDVWQASNRAKEANNGVNVSFSIPKEGAMAFFDVFAMPADAKNKDEAYQFLNYLLRPDVVAHISDHVFYANANKTATPLVSAEVRDNPGIYPPADVRAKLFTLKVQDPKIDRVRTRAWTKVKSGK</sequence>
<comment type="caution">
    <text evidence="7">The sequence shown here is derived from an EMBL/GenBank/DDBJ whole genome shotgun (WGS) entry which is preliminary data.</text>
</comment>
<comment type="subcellular location">
    <subcellularLocation>
        <location evidence="1">Periplasm</location>
    </subcellularLocation>
</comment>